<comment type="similarity">
    <text evidence="2">Belongs to the glycosyl hydrolase 29 family.</text>
</comment>
<protein>
    <recommendedName>
        <fullName evidence="3">alpha-L-fucosidase</fullName>
        <ecNumber evidence="3">3.2.1.51</ecNumber>
    </recommendedName>
</protein>
<evidence type="ECO:0000313" key="9">
    <source>
        <dbReference type="EMBL" id="GGD39941.1"/>
    </source>
</evidence>
<dbReference type="SMART" id="SM00812">
    <property type="entry name" value="Alpha_L_fucos"/>
    <property type="match status" value="1"/>
</dbReference>
<dbReference type="PANTHER" id="PTHR10030:SF37">
    <property type="entry name" value="ALPHA-L-FUCOSIDASE-RELATED"/>
    <property type="match status" value="1"/>
</dbReference>
<dbReference type="GO" id="GO:0004560">
    <property type="term" value="F:alpha-L-fucosidase activity"/>
    <property type="evidence" value="ECO:0007669"/>
    <property type="project" value="InterPro"/>
</dbReference>
<dbReference type="SUPFAM" id="SSF49785">
    <property type="entry name" value="Galactose-binding domain-like"/>
    <property type="match status" value="1"/>
</dbReference>
<evidence type="ECO:0000256" key="7">
    <source>
        <dbReference type="SAM" id="SignalP"/>
    </source>
</evidence>
<dbReference type="GO" id="GO:0006004">
    <property type="term" value="P:fucose metabolic process"/>
    <property type="evidence" value="ECO:0007669"/>
    <property type="project" value="InterPro"/>
</dbReference>
<dbReference type="GO" id="GO:0005764">
    <property type="term" value="C:lysosome"/>
    <property type="evidence" value="ECO:0007669"/>
    <property type="project" value="TreeGrafter"/>
</dbReference>
<dbReference type="InterPro" id="IPR017853">
    <property type="entry name" value="GH"/>
</dbReference>
<comment type="function">
    <text evidence="1">Alpha-L-fucosidase is responsible for hydrolyzing the alpha-1,6-linked fucose joined to the reducing-end N-acetylglucosamine of the carbohydrate moieties of glycoproteins.</text>
</comment>
<evidence type="ECO:0000256" key="3">
    <source>
        <dbReference type="ARBA" id="ARBA00012662"/>
    </source>
</evidence>
<dbReference type="AlphaFoldDB" id="A0A916YCP3"/>
<dbReference type="FunFam" id="3.20.20.80:FF:000052">
    <property type="entry name" value="Putative alpha-L-fucosidase 1"/>
    <property type="match status" value="1"/>
</dbReference>
<keyword evidence="6" id="KW-0326">Glycosidase</keyword>
<gene>
    <name evidence="9" type="ORF">GCM10011514_00020</name>
</gene>
<feature type="signal peptide" evidence="7">
    <location>
        <begin position="1"/>
        <end position="16"/>
    </location>
</feature>
<organism evidence="9 10">
    <name type="scientific">Emticicia aquatilis</name>
    <dbReference type="NCBI Taxonomy" id="1537369"/>
    <lineage>
        <taxon>Bacteria</taxon>
        <taxon>Pseudomonadati</taxon>
        <taxon>Bacteroidota</taxon>
        <taxon>Cytophagia</taxon>
        <taxon>Cytophagales</taxon>
        <taxon>Leadbetterellaceae</taxon>
        <taxon>Emticicia</taxon>
    </lineage>
</organism>
<evidence type="ECO:0000313" key="10">
    <source>
        <dbReference type="Proteomes" id="UP000609064"/>
    </source>
</evidence>
<name>A0A916YCP3_9BACT</name>
<evidence type="ECO:0000256" key="4">
    <source>
        <dbReference type="ARBA" id="ARBA00022729"/>
    </source>
</evidence>
<sequence length="440" mass="50665">MKKILILLFITSFSFAQTPKPYGVTPTADQVKWHNMEYYAFIHFGPNAFTDKEWGDGTEKEEIFNPTQLDCRQWARICKAAGMKGIILTAKHHDGFALYPSKYSTHTVRESKWKNGKGDILKELSAACKEYGLKMGLYISPWDRNHPTYGTPEYNQVYVNMLKEITTQYGDLFEVWFDGANGEGPNGKRQVYDFPLFNKTVKTYQPHALIFSDAGPDIRWVGNENGFAGETCWATINGDKLFPAYDKPAHLNVGDEKGTHWIPAECDVSIRPGWFYHKNEDNKVKTDKDLMNIWNKSVGRGSNLLLNIPVDNRGLIHENDEKALMDFKKMRDTYFKNNLLTAGNFKKDFSKDTYDITLMKPQTFNCFVVQEDIRYGQRVKKFYIQAKMNGEWKNLTFATTIGHKRIVYFPTTTAKELRIVFDEAFAKPIISNVALYNTPE</sequence>
<evidence type="ECO:0000256" key="1">
    <source>
        <dbReference type="ARBA" id="ARBA00004071"/>
    </source>
</evidence>
<dbReference type="Proteomes" id="UP000609064">
    <property type="component" value="Unassembled WGS sequence"/>
</dbReference>
<reference evidence="9" key="2">
    <citation type="submission" date="2020-09" db="EMBL/GenBank/DDBJ databases">
        <authorList>
            <person name="Sun Q."/>
            <person name="Zhou Y."/>
        </authorList>
    </citation>
    <scope>NUCLEOTIDE SEQUENCE</scope>
    <source>
        <strain evidence="9">CGMCC 1.15958</strain>
    </source>
</reference>
<dbReference type="GO" id="GO:0016139">
    <property type="term" value="P:glycoside catabolic process"/>
    <property type="evidence" value="ECO:0007669"/>
    <property type="project" value="TreeGrafter"/>
</dbReference>
<reference evidence="9" key="1">
    <citation type="journal article" date="2014" name="Int. J. Syst. Evol. Microbiol.">
        <title>Complete genome sequence of Corynebacterium casei LMG S-19264T (=DSM 44701T), isolated from a smear-ripened cheese.</title>
        <authorList>
            <consortium name="US DOE Joint Genome Institute (JGI-PGF)"/>
            <person name="Walter F."/>
            <person name="Albersmeier A."/>
            <person name="Kalinowski J."/>
            <person name="Ruckert C."/>
        </authorList>
    </citation>
    <scope>NUCLEOTIDE SEQUENCE</scope>
    <source>
        <strain evidence="9">CGMCC 1.15958</strain>
    </source>
</reference>
<dbReference type="EMBL" id="BMKK01000001">
    <property type="protein sequence ID" value="GGD39941.1"/>
    <property type="molecule type" value="Genomic_DNA"/>
</dbReference>
<keyword evidence="5" id="KW-0378">Hydrolase</keyword>
<feature type="domain" description="Glycoside hydrolase family 29 N-terminal" evidence="8">
    <location>
        <begin position="48"/>
        <end position="326"/>
    </location>
</feature>
<dbReference type="Gene3D" id="2.60.120.260">
    <property type="entry name" value="Galactose-binding domain-like"/>
    <property type="match status" value="1"/>
</dbReference>
<evidence type="ECO:0000256" key="5">
    <source>
        <dbReference type="ARBA" id="ARBA00022801"/>
    </source>
</evidence>
<dbReference type="SUPFAM" id="SSF51445">
    <property type="entry name" value="(Trans)glycosidases"/>
    <property type="match status" value="1"/>
</dbReference>
<dbReference type="EC" id="3.2.1.51" evidence="3"/>
<keyword evidence="4 7" id="KW-0732">Signal</keyword>
<evidence type="ECO:0000256" key="2">
    <source>
        <dbReference type="ARBA" id="ARBA00007951"/>
    </source>
</evidence>
<proteinExistence type="inferred from homology"/>
<dbReference type="PANTHER" id="PTHR10030">
    <property type="entry name" value="ALPHA-L-FUCOSIDASE"/>
    <property type="match status" value="1"/>
</dbReference>
<comment type="caution">
    <text evidence="9">The sequence shown here is derived from an EMBL/GenBank/DDBJ whole genome shotgun (WGS) entry which is preliminary data.</text>
</comment>
<dbReference type="InterPro" id="IPR008979">
    <property type="entry name" value="Galactose-bd-like_sf"/>
</dbReference>
<dbReference type="InterPro" id="IPR057739">
    <property type="entry name" value="Glyco_hydro_29_N"/>
</dbReference>
<dbReference type="RefSeq" id="WP_188763377.1">
    <property type="nucleotide sequence ID" value="NZ_BMKK01000001.1"/>
</dbReference>
<dbReference type="Pfam" id="PF01120">
    <property type="entry name" value="Alpha_L_fucos"/>
    <property type="match status" value="1"/>
</dbReference>
<dbReference type="InterPro" id="IPR016286">
    <property type="entry name" value="FUC_metazoa-typ"/>
</dbReference>
<dbReference type="Gene3D" id="3.20.20.80">
    <property type="entry name" value="Glycosidases"/>
    <property type="match status" value="1"/>
</dbReference>
<keyword evidence="10" id="KW-1185">Reference proteome</keyword>
<evidence type="ECO:0000256" key="6">
    <source>
        <dbReference type="ARBA" id="ARBA00023295"/>
    </source>
</evidence>
<dbReference type="PRINTS" id="PR00741">
    <property type="entry name" value="GLHYDRLASE29"/>
</dbReference>
<accession>A0A916YCP3</accession>
<feature type="chain" id="PRO_5037275926" description="alpha-L-fucosidase" evidence="7">
    <location>
        <begin position="17"/>
        <end position="440"/>
    </location>
</feature>
<dbReference type="InterPro" id="IPR000933">
    <property type="entry name" value="Glyco_hydro_29"/>
</dbReference>
<evidence type="ECO:0000259" key="8">
    <source>
        <dbReference type="Pfam" id="PF01120"/>
    </source>
</evidence>